<protein>
    <submittedName>
        <fullName evidence="1">Uncharacterized protein</fullName>
    </submittedName>
</protein>
<evidence type="ECO:0000313" key="2">
    <source>
        <dbReference type="Proteomes" id="UP000249393"/>
    </source>
</evidence>
<gene>
    <name evidence="1" type="ORF">DI526_18775</name>
</gene>
<dbReference type="EMBL" id="QFQZ01000078">
    <property type="protein sequence ID" value="PZR31708.1"/>
    <property type="molecule type" value="Genomic_DNA"/>
</dbReference>
<proteinExistence type="predicted"/>
<dbReference type="AlphaFoldDB" id="A0A2W5WDP6"/>
<comment type="caution">
    <text evidence="1">The sequence shown here is derived from an EMBL/GenBank/DDBJ whole genome shotgun (WGS) entry which is preliminary data.</text>
</comment>
<dbReference type="Proteomes" id="UP000249393">
    <property type="component" value="Unassembled WGS sequence"/>
</dbReference>
<organism evidence="1 2">
    <name type="scientific">Caulobacter segnis</name>
    <dbReference type="NCBI Taxonomy" id="88688"/>
    <lineage>
        <taxon>Bacteria</taxon>
        <taxon>Pseudomonadati</taxon>
        <taxon>Pseudomonadota</taxon>
        <taxon>Alphaproteobacteria</taxon>
        <taxon>Caulobacterales</taxon>
        <taxon>Caulobacteraceae</taxon>
        <taxon>Caulobacter</taxon>
    </lineage>
</organism>
<evidence type="ECO:0000313" key="1">
    <source>
        <dbReference type="EMBL" id="PZR31708.1"/>
    </source>
</evidence>
<accession>A0A2W5WDP6</accession>
<name>A0A2W5WDP6_9CAUL</name>
<reference evidence="1 2" key="1">
    <citation type="submission" date="2017-08" db="EMBL/GenBank/DDBJ databases">
        <title>Infants hospitalized years apart are colonized by the same room-sourced microbial strains.</title>
        <authorList>
            <person name="Brooks B."/>
            <person name="Olm M.R."/>
            <person name="Firek B.A."/>
            <person name="Baker R."/>
            <person name="Thomas B.C."/>
            <person name="Morowitz M.J."/>
            <person name="Banfield J.F."/>
        </authorList>
    </citation>
    <scope>NUCLEOTIDE SEQUENCE [LARGE SCALE GENOMIC DNA]</scope>
    <source>
        <strain evidence="1">S2_003_000_R2_4</strain>
    </source>
</reference>
<sequence>MQSTRGGHRELGDLTDHAGQTAILQTLFHGPQDRRLIAGLGEDHTLGRQTRLRQRRGEKIALSKTPEHGAIRPREDPGREACCGGAMQRPLGPAGDLMQRAHRQTLTG</sequence>